<evidence type="ECO:0000259" key="3">
    <source>
        <dbReference type="PROSITE" id="PS50404"/>
    </source>
</evidence>
<gene>
    <name evidence="5" type="primary">yfcG</name>
    <name evidence="5" type="ORF">CTA1_9163</name>
</gene>
<dbReference type="PANTHER" id="PTHR44051">
    <property type="entry name" value="GLUTATHIONE S-TRANSFERASE-RELATED"/>
    <property type="match status" value="1"/>
</dbReference>
<protein>
    <submittedName>
        <fullName evidence="5">Disulfide-bond oxidoreductase YfcG</fullName>
    </submittedName>
</protein>
<dbReference type="Pfam" id="PF00043">
    <property type="entry name" value="GST_C"/>
    <property type="match status" value="1"/>
</dbReference>
<evidence type="ECO:0000256" key="1">
    <source>
        <dbReference type="ARBA" id="ARBA00007409"/>
    </source>
</evidence>
<dbReference type="InterPro" id="IPR004046">
    <property type="entry name" value="GST_C"/>
</dbReference>
<dbReference type="InterPro" id="IPR036249">
    <property type="entry name" value="Thioredoxin-like_sf"/>
</dbReference>
<dbReference type="SUPFAM" id="SSF47616">
    <property type="entry name" value="GST C-terminal domain-like"/>
    <property type="match status" value="1"/>
</dbReference>
<dbReference type="CDD" id="cd03048">
    <property type="entry name" value="GST_N_Ure2p_like"/>
    <property type="match status" value="1"/>
</dbReference>
<dbReference type="PROSITE" id="PS50405">
    <property type="entry name" value="GST_CTER"/>
    <property type="match status" value="1"/>
</dbReference>
<dbReference type="Gene3D" id="1.20.1050.10">
    <property type="match status" value="1"/>
</dbReference>
<dbReference type="AlphaFoldDB" id="A0A4U6XPQ0"/>
<accession>A0A4U6XPQ0</accession>
<dbReference type="SFLD" id="SFLDG01151">
    <property type="entry name" value="Main.2:_Nu-like"/>
    <property type="match status" value="1"/>
</dbReference>
<dbReference type="Pfam" id="PF02798">
    <property type="entry name" value="GST_N"/>
    <property type="match status" value="1"/>
</dbReference>
<dbReference type="PROSITE" id="PS50404">
    <property type="entry name" value="GST_NTER"/>
    <property type="match status" value="1"/>
</dbReference>
<dbReference type="OrthoDB" id="422574at2759"/>
<dbReference type="Proteomes" id="UP000310108">
    <property type="component" value="Unassembled WGS sequence"/>
</dbReference>
<dbReference type="InterPro" id="IPR004045">
    <property type="entry name" value="Glutathione_S-Trfase_N"/>
</dbReference>
<dbReference type="STRING" id="1306861.A0A4U6XPQ0"/>
<dbReference type="EMBL" id="PJEX01000036">
    <property type="protein sequence ID" value="TKW57731.1"/>
    <property type="molecule type" value="Genomic_DNA"/>
</dbReference>
<evidence type="ECO:0000313" key="5">
    <source>
        <dbReference type="EMBL" id="TKW57731.1"/>
    </source>
</evidence>
<dbReference type="InterPro" id="IPR010987">
    <property type="entry name" value="Glutathione-S-Trfase_C-like"/>
</dbReference>
<reference evidence="5 6" key="1">
    <citation type="journal article" date="2019" name="PLoS ONE">
        <title>Comparative genome analysis indicates high evolutionary potential of pathogenicity genes in Colletotrichum tanaceti.</title>
        <authorList>
            <person name="Lelwala R.V."/>
            <person name="Korhonen P.K."/>
            <person name="Young N.D."/>
            <person name="Scott J.B."/>
            <person name="Ades P.A."/>
            <person name="Gasser R.B."/>
            <person name="Taylor P.W.J."/>
        </authorList>
    </citation>
    <scope>NUCLEOTIDE SEQUENCE [LARGE SCALE GENOMIC DNA]</scope>
    <source>
        <strain evidence="5">BRIP57314</strain>
    </source>
</reference>
<comment type="similarity">
    <text evidence="1 2">Belongs to the GST superfamily.</text>
</comment>
<comment type="caution">
    <text evidence="5">The sequence shown here is derived from an EMBL/GenBank/DDBJ whole genome shotgun (WGS) entry which is preliminary data.</text>
</comment>
<proteinExistence type="inferred from homology"/>
<dbReference type="InterPro" id="IPR036282">
    <property type="entry name" value="Glutathione-S-Trfase_C_sf"/>
</dbReference>
<feature type="domain" description="GST C-terminal" evidence="4">
    <location>
        <begin position="153"/>
        <end position="285"/>
    </location>
</feature>
<dbReference type="InterPro" id="IPR040079">
    <property type="entry name" value="Glutathione_S-Trfase"/>
</dbReference>
<dbReference type="CDD" id="cd10291">
    <property type="entry name" value="GST_C_YfcG_like"/>
    <property type="match status" value="1"/>
</dbReference>
<dbReference type="SFLD" id="SFLDG00358">
    <property type="entry name" value="Main_(cytGST)"/>
    <property type="match status" value="1"/>
</dbReference>
<evidence type="ECO:0000313" key="6">
    <source>
        <dbReference type="Proteomes" id="UP000310108"/>
    </source>
</evidence>
<dbReference type="SUPFAM" id="SSF52833">
    <property type="entry name" value="Thioredoxin-like"/>
    <property type="match status" value="1"/>
</dbReference>
<organism evidence="5 6">
    <name type="scientific">Colletotrichum tanaceti</name>
    <dbReference type="NCBI Taxonomy" id="1306861"/>
    <lineage>
        <taxon>Eukaryota</taxon>
        <taxon>Fungi</taxon>
        <taxon>Dikarya</taxon>
        <taxon>Ascomycota</taxon>
        <taxon>Pezizomycotina</taxon>
        <taxon>Sordariomycetes</taxon>
        <taxon>Hypocreomycetidae</taxon>
        <taxon>Glomerellales</taxon>
        <taxon>Glomerellaceae</taxon>
        <taxon>Colletotrichum</taxon>
        <taxon>Colletotrichum destructivum species complex</taxon>
    </lineage>
</organism>
<dbReference type="SFLD" id="SFLDS00019">
    <property type="entry name" value="Glutathione_Transferase_(cytos"/>
    <property type="match status" value="1"/>
</dbReference>
<evidence type="ECO:0000256" key="2">
    <source>
        <dbReference type="RuleBase" id="RU003494"/>
    </source>
</evidence>
<name>A0A4U6XPQ0_9PEZI</name>
<dbReference type="Gene3D" id="3.40.30.10">
    <property type="entry name" value="Glutaredoxin"/>
    <property type="match status" value="1"/>
</dbReference>
<dbReference type="FunFam" id="3.40.30.10:FF:000172">
    <property type="entry name" value="Glutathione S-transferase GstA"/>
    <property type="match status" value="1"/>
</dbReference>
<sequence length="309" mass="35297">MGLKIPPRTRYLGTYYLEASASNSSFIISTTTQSKLPTPHMTSRLGQLSKQFFNMAAKTKTDIHLYTTGTPNGIKVSILLEELGLDYQVTAIDISKNTQKEPWFLEINPNGRIPALTDTFEDGKQIRLFESGSILQYLVDRYDKDHKVSYPYGSREYWEVNNWLHWQMGGLGPMQGQANHFKRYAPEKIQYGIDRYVNETRRLYRTMDTQLKANPHGYLVGDRVTVADIASWGWVAASKWAGIDLDEFPALKAWLWKLVERPGFEQGRHIPSAHKALEHHSKTDEELDEQAKAASGWILKGMQEDAAKK</sequence>
<keyword evidence="6" id="KW-1185">Reference proteome</keyword>
<dbReference type="PANTHER" id="PTHR44051:SF8">
    <property type="entry name" value="GLUTATHIONE S-TRANSFERASE GSTA"/>
    <property type="match status" value="1"/>
</dbReference>
<feature type="domain" description="GST N-terminal" evidence="3">
    <location>
        <begin position="60"/>
        <end position="146"/>
    </location>
</feature>
<evidence type="ECO:0000259" key="4">
    <source>
        <dbReference type="PROSITE" id="PS50405"/>
    </source>
</evidence>